<organism evidence="1 2">
    <name type="scientific">Mycena rosella</name>
    <name type="common">Pink bonnet</name>
    <name type="synonym">Agaricus rosellus</name>
    <dbReference type="NCBI Taxonomy" id="1033263"/>
    <lineage>
        <taxon>Eukaryota</taxon>
        <taxon>Fungi</taxon>
        <taxon>Dikarya</taxon>
        <taxon>Basidiomycota</taxon>
        <taxon>Agaricomycotina</taxon>
        <taxon>Agaricomycetes</taxon>
        <taxon>Agaricomycetidae</taxon>
        <taxon>Agaricales</taxon>
        <taxon>Marasmiineae</taxon>
        <taxon>Mycenaceae</taxon>
        <taxon>Mycena</taxon>
    </lineage>
</organism>
<proteinExistence type="predicted"/>
<name>A0AAD7CTC1_MYCRO</name>
<evidence type="ECO:0000313" key="2">
    <source>
        <dbReference type="Proteomes" id="UP001221757"/>
    </source>
</evidence>
<comment type="caution">
    <text evidence="1">The sequence shown here is derived from an EMBL/GenBank/DDBJ whole genome shotgun (WGS) entry which is preliminary data.</text>
</comment>
<reference evidence="1" key="1">
    <citation type="submission" date="2023-03" db="EMBL/GenBank/DDBJ databases">
        <title>Massive genome expansion in bonnet fungi (Mycena s.s.) driven by repeated elements and novel gene families across ecological guilds.</title>
        <authorList>
            <consortium name="Lawrence Berkeley National Laboratory"/>
            <person name="Harder C.B."/>
            <person name="Miyauchi S."/>
            <person name="Viragh M."/>
            <person name="Kuo A."/>
            <person name="Thoen E."/>
            <person name="Andreopoulos B."/>
            <person name="Lu D."/>
            <person name="Skrede I."/>
            <person name="Drula E."/>
            <person name="Henrissat B."/>
            <person name="Morin E."/>
            <person name="Kohler A."/>
            <person name="Barry K."/>
            <person name="LaButti K."/>
            <person name="Morin E."/>
            <person name="Salamov A."/>
            <person name="Lipzen A."/>
            <person name="Mereny Z."/>
            <person name="Hegedus B."/>
            <person name="Baldrian P."/>
            <person name="Stursova M."/>
            <person name="Weitz H."/>
            <person name="Taylor A."/>
            <person name="Grigoriev I.V."/>
            <person name="Nagy L.G."/>
            <person name="Martin F."/>
            <person name="Kauserud H."/>
        </authorList>
    </citation>
    <scope>NUCLEOTIDE SEQUENCE</scope>
    <source>
        <strain evidence="1">CBHHK067</strain>
    </source>
</reference>
<dbReference type="EMBL" id="JARKIE010000241">
    <property type="protein sequence ID" value="KAJ7662420.1"/>
    <property type="molecule type" value="Genomic_DNA"/>
</dbReference>
<gene>
    <name evidence="1" type="ORF">B0H17DRAFT_953092</name>
</gene>
<sequence length="133" mass="14835">MSLQQITEALQSYPELALLDFHGLNLLIRYASLARKDIDFAQVNQLDRPAFLPPPVVRLLATALGEKDTRWIEACWSAFGGLVWSQPLVSPTNDEILAFNNASLCHQTSFRHLYPPVHSARGPDGIILESKIP</sequence>
<evidence type="ECO:0000313" key="1">
    <source>
        <dbReference type="EMBL" id="KAJ7662420.1"/>
    </source>
</evidence>
<keyword evidence="2" id="KW-1185">Reference proteome</keyword>
<protein>
    <submittedName>
        <fullName evidence="1">Uncharacterized protein</fullName>
    </submittedName>
</protein>
<dbReference type="AlphaFoldDB" id="A0AAD7CTC1"/>
<dbReference type="Proteomes" id="UP001221757">
    <property type="component" value="Unassembled WGS sequence"/>
</dbReference>
<accession>A0AAD7CTC1</accession>